<proteinExistence type="predicted"/>
<name>A0ABP7C4T6_9PSEU</name>
<keyword evidence="2" id="KW-1185">Reference proteome</keyword>
<accession>A0ABP7C4T6</accession>
<comment type="caution">
    <text evidence="1">The sequence shown here is derived from an EMBL/GenBank/DDBJ whole genome shotgun (WGS) entry which is preliminary data.</text>
</comment>
<dbReference type="Proteomes" id="UP001500711">
    <property type="component" value="Unassembled WGS sequence"/>
</dbReference>
<organism evidence="1 2">
    <name type="scientific">Lentzea roselyniae</name>
    <dbReference type="NCBI Taxonomy" id="531940"/>
    <lineage>
        <taxon>Bacteria</taxon>
        <taxon>Bacillati</taxon>
        <taxon>Actinomycetota</taxon>
        <taxon>Actinomycetes</taxon>
        <taxon>Pseudonocardiales</taxon>
        <taxon>Pseudonocardiaceae</taxon>
        <taxon>Lentzea</taxon>
    </lineage>
</organism>
<protein>
    <submittedName>
        <fullName evidence="1">Uncharacterized protein</fullName>
    </submittedName>
</protein>
<evidence type="ECO:0000313" key="1">
    <source>
        <dbReference type="EMBL" id="GAA3678318.1"/>
    </source>
</evidence>
<reference evidence="2" key="1">
    <citation type="journal article" date="2019" name="Int. J. Syst. Evol. Microbiol.">
        <title>The Global Catalogue of Microorganisms (GCM) 10K type strain sequencing project: providing services to taxonomists for standard genome sequencing and annotation.</title>
        <authorList>
            <consortium name="The Broad Institute Genomics Platform"/>
            <consortium name="The Broad Institute Genome Sequencing Center for Infectious Disease"/>
            <person name="Wu L."/>
            <person name="Ma J."/>
        </authorList>
    </citation>
    <scope>NUCLEOTIDE SEQUENCE [LARGE SCALE GENOMIC DNA]</scope>
    <source>
        <strain evidence="2">JCM 17494</strain>
    </source>
</reference>
<sequence>MPPAAIREIAAVSVVGSEIVPAAPSRPDGDTCRTLSAADAGNGNARTTAKATPTDFVFITVLPRCERAILGALSSKLTHPLSEPQ</sequence>
<gene>
    <name evidence="1" type="ORF">GCM10022267_76440</name>
</gene>
<evidence type="ECO:0000313" key="2">
    <source>
        <dbReference type="Proteomes" id="UP001500711"/>
    </source>
</evidence>
<dbReference type="EMBL" id="BAABBE010000033">
    <property type="protein sequence ID" value="GAA3678318.1"/>
    <property type="molecule type" value="Genomic_DNA"/>
</dbReference>